<feature type="compositionally biased region" description="Basic and acidic residues" evidence="1">
    <location>
        <begin position="22"/>
        <end position="54"/>
    </location>
</feature>
<evidence type="ECO:0000256" key="1">
    <source>
        <dbReference type="SAM" id="MobiDB-lite"/>
    </source>
</evidence>
<dbReference type="Proteomes" id="UP000237438">
    <property type="component" value="Unassembled WGS sequence"/>
</dbReference>
<gene>
    <name evidence="2" type="ORF">EPUL_005409</name>
</gene>
<organism evidence="2 3">
    <name type="scientific">Erysiphe pulchra</name>
    <dbReference type="NCBI Taxonomy" id="225359"/>
    <lineage>
        <taxon>Eukaryota</taxon>
        <taxon>Fungi</taxon>
        <taxon>Dikarya</taxon>
        <taxon>Ascomycota</taxon>
        <taxon>Pezizomycotina</taxon>
        <taxon>Leotiomycetes</taxon>
        <taxon>Erysiphales</taxon>
        <taxon>Erysiphaceae</taxon>
        <taxon>Erysiphe</taxon>
    </lineage>
</organism>
<accession>A0A2S4PND8</accession>
<name>A0A2S4PND8_9PEZI</name>
<dbReference type="AlphaFoldDB" id="A0A2S4PND8"/>
<evidence type="ECO:0000313" key="3">
    <source>
        <dbReference type="Proteomes" id="UP000237438"/>
    </source>
</evidence>
<protein>
    <submittedName>
        <fullName evidence="2">Uncharacterized protein</fullName>
    </submittedName>
</protein>
<reference evidence="2 3" key="1">
    <citation type="submission" date="2017-10" db="EMBL/GenBank/DDBJ databases">
        <title>Development of genomic resources for the powdery mildew, Erysiphe pulchra.</title>
        <authorList>
            <person name="Wadl P.A."/>
            <person name="Mack B.M."/>
            <person name="Moore G."/>
            <person name="Beltz S.B."/>
        </authorList>
    </citation>
    <scope>NUCLEOTIDE SEQUENCE [LARGE SCALE GENOMIC DNA]</scope>
    <source>
        <strain evidence="2">Cflorida</strain>
    </source>
</reference>
<feature type="compositionally biased region" description="Polar residues" evidence="1">
    <location>
        <begin position="56"/>
        <end position="72"/>
    </location>
</feature>
<evidence type="ECO:0000313" key="2">
    <source>
        <dbReference type="EMBL" id="POS83537.1"/>
    </source>
</evidence>
<dbReference type="OrthoDB" id="3599542at2759"/>
<feature type="region of interest" description="Disordered" evidence="1">
    <location>
        <begin position="1"/>
        <end position="72"/>
    </location>
</feature>
<sequence length="302" mass="35100">MFTDISAKEEVPNIPGTILEYPSERDKRAKERGEQSREIESRTEEWRNGIDPDRYSPSQLNHNSNKTKTEPITFNPAKYDQTQKHPEPCQNHKDIANPTRTYNDEIKYSGETSDNFDDKFNIFMDYCTRFGISSQALHNAFPCMLKGMALTFYYNKCRGKSIENLQILMKLNFEGPEYQRYNLKRWMNYELTFQNIIDSNPDKNPMEQVKILTITLDKMQKTLSSEWQSEAVMHNKIVSACKDIEACKMACYRPSQTIAGLILDLKSGVEIHNKPLGTSSTAIYHSNPSNNNAYFTDRRYYD</sequence>
<feature type="compositionally biased region" description="Basic and acidic residues" evidence="1">
    <location>
        <begin position="1"/>
        <end position="11"/>
    </location>
</feature>
<proteinExistence type="predicted"/>
<comment type="caution">
    <text evidence="2">The sequence shown here is derived from an EMBL/GenBank/DDBJ whole genome shotgun (WGS) entry which is preliminary data.</text>
</comment>
<dbReference type="EMBL" id="PEDP01001513">
    <property type="protein sequence ID" value="POS83537.1"/>
    <property type="molecule type" value="Genomic_DNA"/>
</dbReference>
<keyword evidence="3" id="KW-1185">Reference proteome</keyword>